<evidence type="ECO:0000313" key="5">
    <source>
        <dbReference type="EMBL" id="OSS54440.1"/>
    </source>
</evidence>
<dbReference type="EMBL" id="KZ107838">
    <property type="protein sequence ID" value="OSS54440.1"/>
    <property type="molecule type" value="Genomic_DNA"/>
</dbReference>
<dbReference type="GO" id="GO:0006351">
    <property type="term" value="P:DNA-templated transcription"/>
    <property type="evidence" value="ECO:0007669"/>
    <property type="project" value="InterPro"/>
</dbReference>
<dbReference type="PROSITE" id="PS00463">
    <property type="entry name" value="ZN2_CY6_FUNGAL_1"/>
    <property type="match status" value="1"/>
</dbReference>
<dbReference type="PANTHER" id="PTHR47654">
    <property type="entry name" value="ZN(II)2CYS6 TRANSCRIPTION FACTOR (EUROFUNG)-RELATED"/>
    <property type="match status" value="1"/>
</dbReference>
<dbReference type="Gene3D" id="4.10.240.10">
    <property type="entry name" value="Zn(2)-C6 fungal-type DNA-binding domain"/>
    <property type="match status" value="1"/>
</dbReference>
<dbReference type="InParanoid" id="A0A1Y2MED6"/>
<dbReference type="Pfam" id="PF04082">
    <property type="entry name" value="Fungal_trans"/>
    <property type="match status" value="1"/>
</dbReference>
<feature type="region of interest" description="Disordered" evidence="3">
    <location>
        <begin position="453"/>
        <end position="490"/>
    </location>
</feature>
<gene>
    <name evidence="5" type="ORF">B5807_00158</name>
</gene>
<keyword evidence="6" id="KW-1185">Reference proteome</keyword>
<dbReference type="SMART" id="SM00906">
    <property type="entry name" value="Fungal_trans"/>
    <property type="match status" value="1"/>
</dbReference>
<proteinExistence type="predicted"/>
<feature type="region of interest" description="Disordered" evidence="3">
    <location>
        <begin position="843"/>
        <end position="870"/>
    </location>
</feature>
<dbReference type="InterPro" id="IPR001138">
    <property type="entry name" value="Zn2Cys6_DnaBD"/>
</dbReference>
<evidence type="ECO:0000256" key="3">
    <source>
        <dbReference type="SAM" id="MobiDB-lite"/>
    </source>
</evidence>
<dbReference type="OMA" id="HINRSWR"/>
<dbReference type="PANTHER" id="PTHR47654:SF5">
    <property type="entry name" value="TRANSCRIPTION FACTOR DOMAIN-CONTAINING PROTEIN"/>
    <property type="match status" value="1"/>
</dbReference>
<dbReference type="CDD" id="cd12148">
    <property type="entry name" value="fungal_TF_MHR"/>
    <property type="match status" value="1"/>
</dbReference>
<organism evidence="5 6">
    <name type="scientific">Epicoccum nigrum</name>
    <name type="common">Soil fungus</name>
    <name type="synonym">Epicoccum purpurascens</name>
    <dbReference type="NCBI Taxonomy" id="105696"/>
    <lineage>
        <taxon>Eukaryota</taxon>
        <taxon>Fungi</taxon>
        <taxon>Dikarya</taxon>
        <taxon>Ascomycota</taxon>
        <taxon>Pezizomycotina</taxon>
        <taxon>Dothideomycetes</taxon>
        <taxon>Pleosporomycetidae</taxon>
        <taxon>Pleosporales</taxon>
        <taxon>Pleosporineae</taxon>
        <taxon>Didymellaceae</taxon>
        <taxon>Epicoccum</taxon>
    </lineage>
</organism>
<dbReference type="CDD" id="cd00067">
    <property type="entry name" value="GAL4"/>
    <property type="match status" value="1"/>
</dbReference>
<dbReference type="PROSITE" id="PS50048">
    <property type="entry name" value="ZN2_CY6_FUNGAL_2"/>
    <property type="match status" value="1"/>
</dbReference>
<evidence type="ECO:0000313" key="6">
    <source>
        <dbReference type="Proteomes" id="UP000193240"/>
    </source>
</evidence>
<keyword evidence="2" id="KW-0539">Nucleus</keyword>
<evidence type="ECO:0000259" key="4">
    <source>
        <dbReference type="PROSITE" id="PS50048"/>
    </source>
</evidence>
<dbReference type="GO" id="GO:0003677">
    <property type="term" value="F:DNA binding"/>
    <property type="evidence" value="ECO:0007669"/>
    <property type="project" value="InterPro"/>
</dbReference>
<evidence type="ECO:0000256" key="1">
    <source>
        <dbReference type="ARBA" id="ARBA00022723"/>
    </source>
</evidence>
<dbReference type="InterPro" id="IPR007219">
    <property type="entry name" value="XnlR_reg_dom"/>
</dbReference>
<feature type="region of interest" description="Disordered" evidence="3">
    <location>
        <begin position="127"/>
        <end position="154"/>
    </location>
</feature>
<reference evidence="5 6" key="1">
    <citation type="journal article" date="2017" name="Genome Announc.">
        <title>Genome sequence of the saprophytic ascomycete Epicoccum nigrum ICMP 19927 strain isolated from New Zealand.</title>
        <authorList>
            <person name="Fokin M."/>
            <person name="Fleetwood D."/>
            <person name="Weir B.S."/>
            <person name="Villas-Boas S.G."/>
        </authorList>
    </citation>
    <scope>NUCLEOTIDE SEQUENCE [LARGE SCALE GENOMIC DNA]</scope>
    <source>
        <strain evidence="5 6">ICMP 19927</strain>
    </source>
</reference>
<feature type="compositionally biased region" description="Low complexity" evidence="3">
    <location>
        <begin position="480"/>
        <end position="490"/>
    </location>
</feature>
<dbReference type="AlphaFoldDB" id="A0A1Y2MED6"/>
<sequence>MSFPYSSGKVAIPKLDRGLPPPPARGTPAQNREDRVTRACKNCRKRKVKCSGDIPRCATCQTNDLSCVYEQSRRDRLKEATDLNHIFVNLFKDISARLNNEDRKRIQDVIEAAEEDILDLTSTAPSLKSLGKRNRNRSASKSPHTNSPAKTYGEAHVTASVGSNEDVDYLDEDLLRTPEARQTGYVGQNSEVQWLRSVQHQSQFEHGEPPGLPYGPPGSSMHDFDERARALHQRRQEAGTAPVQHVTDATFYLDSDNLDLDVVVNSYELPDVELAEKLLDCYMSTIHSSFPVVPQNFDTQARKFTSSLRQNKAFRVPDRWRALLNLVFAIGARYSNLMGYDWQGSDDHLVYMTRASQLLGMSDNVALTSGPDLALVQATAVFSLYFLVIGHVSRAWLTIGLSIRTAMSLGLHLRNEVPGVDANRKETLEKMWWSLHSIETLVSSITGRPPTISIEDTTVPLPKESSPSDQPASKRSLNNAAQMSSEASSHASSSTIPVDYLNSNLNIALLTQKALSGLYSPRIATRSWQDVQALIKEFLQGLEDWHSRTFSGSKAPDRAHADQIDRENMLLQMNYWSTKIIITRPCLCRTERRIKNQSDFSASFNSEMALLCVKSARALTALFPQVPDPKFVYLKAPWWNVVHVIMQCAAVLLLELGYRTQHTKDLSADMTSDIQKLIVWLHVMGQNDPCADRAYWVLQRILQDVAPHLRYKANEPLTQGMADKDAAELSGSSFASPFPQQSDSEMWSENQQFDDPAPPMGHPYYVQTSGQDYSDQILPVSGYPPYDGTAPGGTRIFNTFGNPFVNTWDEHMPLSGLHNLWPNSPGRVGNVPDVAGGMYTERWADMPTPYQQQESETEPSPHGRDEAGRR</sequence>
<feature type="compositionally biased region" description="Basic and acidic residues" evidence="3">
    <location>
        <begin position="859"/>
        <end position="870"/>
    </location>
</feature>
<dbReference type="SMART" id="SM00066">
    <property type="entry name" value="GAL4"/>
    <property type="match status" value="1"/>
</dbReference>
<evidence type="ECO:0000256" key="2">
    <source>
        <dbReference type="ARBA" id="ARBA00023242"/>
    </source>
</evidence>
<dbReference type="InterPro" id="IPR053230">
    <property type="entry name" value="Trans_reg_galc"/>
</dbReference>
<keyword evidence="1" id="KW-0479">Metal-binding</keyword>
<dbReference type="Pfam" id="PF00172">
    <property type="entry name" value="Zn_clus"/>
    <property type="match status" value="1"/>
</dbReference>
<feature type="region of interest" description="Disordered" evidence="3">
    <location>
        <begin position="1"/>
        <end position="33"/>
    </location>
</feature>
<name>A0A1Y2MED6_EPING</name>
<feature type="domain" description="Zn(2)-C6 fungal-type" evidence="4">
    <location>
        <begin position="39"/>
        <end position="69"/>
    </location>
</feature>
<dbReference type="SUPFAM" id="SSF57701">
    <property type="entry name" value="Zn2/Cys6 DNA-binding domain"/>
    <property type="match status" value="1"/>
</dbReference>
<feature type="compositionally biased region" description="Polar residues" evidence="3">
    <location>
        <begin position="465"/>
        <end position="479"/>
    </location>
</feature>
<dbReference type="InterPro" id="IPR036864">
    <property type="entry name" value="Zn2-C6_fun-type_DNA-bd_sf"/>
</dbReference>
<dbReference type="Proteomes" id="UP000193240">
    <property type="component" value="Unassembled WGS sequence"/>
</dbReference>
<protein>
    <recommendedName>
        <fullName evidence="4">Zn(2)-C6 fungal-type domain-containing protein</fullName>
    </recommendedName>
</protein>
<dbReference type="GO" id="GO:0000981">
    <property type="term" value="F:DNA-binding transcription factor activity, RNA polymerase II-specific"/>
    <property type="evidence" value="ECO:0007669"/>
    <property type="project" value="InterPro"/>
</dbReference>
<accession>A0A1Y2MED6</accession>
<feature type="compositionally biased region" description="Polar residues" evidence="3">
    <location>
        <begin position="139"/>
        <end position="149"/>
    </location>
</feature>
<dbReference type="GO" id="GO:0008270">
    <property type="term" value="F:zinc ion binding"/>
    <property type="evidence" value="ECO:0007669"/>
    <property type="project" value="InterPro"/>
</dbReference>